<feature type="transmembrane region" description="Helical" evidence="2">
    <location>
        <begin position="212"/>
        <end position="231"/>
    </location>
</feature>
<comment type="caution">
    <text evidence="3">The sequence shown here is derived from an EMBL/GenBank/DDBJ whole genome shotgun (WGS) entry which is preliminary data.</text>
</comment>
<reference evidence="3" key="1">
    <citation type="submission" date="2023-10" db="EMBL/GenBank/DDBJ databases">
        <authorList>
            <person name="Chen Y."/>
            <person name="Shah S."/>
            <person name="Dougan E. K."/>
            <person name="Thang M."/>
            <person name="Chan C."/>
        </authorList>
    </citation>
    <scope>NUCLEOTIDE SEQUENCE [LARGE SCALE GENOMIC DNA]</scope>
</reference>
<dbReference type="Gene3D" id="1.10.287.70">
    <property type="match status" value="1"/>
</dbReference>
<feature type="transmembrane region" description="Helical" evidence="2">
    <location>
        <begin position="283"/>
        <end position="309"/>
    </location>
</feature>
<feature type="region of interest" description="Disordered" evidence="1">
    <location>
        <begin position="1"/>
        <end position="28"/>
    </location>
</feature>
<proteinExistence type="predicted"/>
<name>A0ABN9UYG1_9DINO</name>
<keyword evidence="2" id="KW-0472">Membrane</keyword>
<feature type="transmembrane region" description="Helical" evidence="2">
    <location>
        <begin position="433"/>
        <end position="457"/>
    </location>
</feature>
<dbReference type="PANTHER" id="PTHR10217:SF435">
    <property type="entry name" value="POTASSIUM VOLTAGE-GATED CHANNEL PROTEIN EAG"/>
    <property type="match status" value="1"/>
</dbReference>
<dbReference type="InterPro" id="IPR018490">
    <property type="entry name" value="cNMP-bd_dom_sf"/>
</dbReference>
<protein>
    <recommendedName>
        <fullName evidence="5">Ion transport domain-containing protein</fullName>
    </recommendedName>
</protein>
<sequence>MAASEGVPARRGAADASGPSRMSSSGDVSLSFEGLLQELDELRARLLDQHRRELALQPLTPGLDSTTFQAPDAEGVSLASGLENSAVSRPGLMMTRTSSTPSGRQSDHTALRSSATPSDRQSERAFCERKQTKWSQSERFLLLDSWRDKVPAARLAELEPESKRRRPVISMFTSRMARPSSMTVVNPLEVAGMSTTSTGLLSRFVMHPQSPLACVWGTVVLMMIAYDTVTVPLYTFYNFEQFPQAIEIMDWMARVFWAIDISISSVTGFHKEGYYVEMRPRKIFVWAYLTSWFFFDLLVVSADWLWVALHYQRALSPVPVLRGLRFARLIRLLRLSRLAHVINEMLLWLCHGATFLIRIIKLIVGLAISIHILASIWFGLGSVSSSGWVSQEPLMDSAALSAQYMMSVSWIITQLHGTSLVRPQTFLEMQFQSLVLLSANAFFAVFIANLVQVMMAITNAHSLQMQYTCRRYLRRRRISPELSNKLQLHFGKMSIGTALQDSQEEENKLLESLPLALQQQLHEEVRLPLLSSTRLLKTHGLCNYRLLKTLCCDAVSGLFWKPGELMFTTGDSCTRMLVAESGSSVYIPGGCRVDSNGISLPSSIRTGASTRISELSAGTQRIVVRREQCLCEASLWTRWTNRGELSAEGDCTMLAVNQADFASIVSNYEFVYAAALKYASCYLLWLNDRSAEQGVSDMMDPPRHLLEYAEAPIDTGSPFVFISHFKEEAGSDAALMDEGISRIIRGDPEHPAFRLDAPTFLDSNNLDDIRLLKGVVRSSHNLLLLLTDRVLSRPWVLIEIVTAIKYGVPIQLVQIQRPGVDFKFPTAEDIKRLADGKDLSPDAKAILRAEKITKSDLKAIGQIFGKIALPFSPHRSLTVRQAELQDIISRCEFGQSRSRLMGKRLDEDEAEALAQTPV</sequence>
<feature type="region of interest" description="Disordered" evidence="1">
    <location>
        <begin position="83"/>
        <end position="129"/>
    </location>
</feature>
<organism evidence="3 4">
    <name type="scientific">Prorocentrum cordatum</name>
    <dbReference type="NCBI Taxonomy" id="2364126"/>
    <lineage>
        <taxon>Eukaryota</taxon>
        <taxon>Sar</taxon>
        <taxon>Alveolata</taxon>
        <taxon>Dinophyceae</taxon>
        <taxon>Prorocentrales</taxon>
        <taxon>Prorocentraceae</taxon>
        <taxon>Prorocentrum</taxon>
    </lineage>
</organism>
<dbReference type="SUPFAM" id="SSF81324">
    <property type="entry name" value="Voltage-gated potassium channels"/>
    <property type="match status" value="1"/>
</dbReference>
<feature type="compositionally biased region" description="Polar residues" evidence="1">
    <location>
        <begin position="95"/>
        <end position="104"/>
    </location>
</feature>
<feature type="transmembrane region" description="Helical" evidence="2">
    <location>
        <begin position="362"/>
        <end position="380"/>
    </location>
</feature>
<evidence type="ECO:0000256" key="1">
    <source>
        <dbReference type="SAM" id="MobiDB-lite"/>
    </source>
</evidence>
<dbReference type="InterPro" id="IPR014710">
    <property type="entry name" value="RmlC-like_jellyroll"/>
</dbReference>
<evidence type="ECO:0000313" key="3">
    <source>
        <dbReference type="EMBL" id="CAK0863693.1"/>
    </source>
</evidence>
<dbReference type="EMBL" id="CAUYUJ010016286">
    <property type="protein sequence ID" value="CAK0863693.1"/>
    <property type="molecule type" value="Genomic_DNA"/>
</dbReference>
<accession>A0ABN9UYG1</accession>
<evidence type="ECO:0000256" key="2">
    <source>
        <dbReference type="SAM" id="Phobius"/>
    </source>
</evidence>
<feature type="transmembrane region" description="Helical" evidence="2">
    <location>
        <begin position="400"/>
        <end position="421"/>
    </location>
</feature>
<dbReference type="PANTHER" id="PTHR10217">
    <property type="entry name" value="VOLTAGE AND LIGAND GATED POTASSIUM CHANNEL"/>
    <property type="match status" value="1"/>
</dbReference>
<dbReference type="SUPFAM" id="SSF51206">
    <property type="entry name" value="cAMP-binding domain-like"/>
    <property type="match status" value="1"/>
</dbReference>
<keyword evidence="2" id="KW-0812">Transmembrane</keyword>
<dbReference type="Gene3D" id="2.60.120.10">
    <property type="entry name" value="Jelly Rolls"/>
    <property type="match status" value="1"/>
</dbReference>
<gene>
    <name evidence="3" type="ORF">PCOR1329_LOCUS51779</name>
</gene>
<evidence type="ECO:0000313" key="4">
    <source>
        <dbReference type="Proteomes" id="UP001189429"/>
    </source>
</evidence>
<evidence type="ECO:0008006" key="5">
    <source>
        <dbReference type="Google" id="ProtNLM"/>
    </source>
</evidence>
<feature type="compositionally biased region" description="Basic and acidic residues" evidence="1">
    <location>
        <begin position="120"/>
        <end position="129"/>
    </location>
</feature>
<dbReference type="InterPro" id="IPR050818">
    <property type="entry name" value="KCNH_animal-type"/>
</dbReference>
<dbReference type="Proteomes" id="UP001189429">
    <property type="component" value="Unassembled WGS sequence"/>
</dbReference>
<keyword evidence="4" id="KW-1185">Reference proteome</keyword>
<keyword evidence="2" id="KW-1133">Transmembrane helix</keyword>